<keyword evidence="1" id="KW-0472">Membrane</keyword>
<evidence type="ECO:0000256" key="1">
    <source>
        <dbReference type="SAM" id="Phobius"/>
    </source>
</evidence>
<keyword evidence="1" id="KW-1133">Transmembrane helix</keyword>
<feature type="non-terminal residue" evidence="2">
    <location>
        <position position="1"/>
    </location>
</feature>
<protein>
    <submittedName>
        <fullName evidence="2">Uncharacterized protein</fullName>
    </submittedName>
</protein>
<gene>
    <name evidence="2" type="primary">ORF32962</name>
</gene>
<name>A0A0B6YQI5_9EUPU</name>
<dbReference type="AlphaFoldDB" id="A0A0B6YQI5"/>
<feature type="transmembrane region" description="Helical" evidence="1">
    <location>
        <begin position="15"/>
        <end position="35"/>
    </location>
</feature>
<reference evidence="2" key="1">
    <citation type="submission" date="2014-12" db="EMBL/GenBank/DDBJ databases">
        <title>Insight into the proteome of Arion vulgaris.</title>
        <authorList>
            <person name="Aradska J."/>
            <person name="Bulat T."/>
            <person name="Smidak R."/>
            <person name="Sarate P."/>
            <person name="Gangsoo J."/>
            <person name="Sialana F."/>
            <person name="Bilban M."/>
            <person name="Lubec G."/>
        </authorList>
    </citation>
    <scope>NUCLEOTIDE SEQUENCE</scope>
    <source>
        <tissue evidence="2">Skin</tissue>
    </source>
</reference>
<feature type="non-terminal residue" evidence="2">
    <location>
        <position position="164"/>
    </location>
</feature>
<proteinExistence type="predicted"/>
<evidence type="ECO:0000313" key="2">
    <source>
        <dbReference type="EMBL" id="CEK58402.1"/>
    </source>
</evidence>
<dbReference type="EMBL" id="HACG01011537">
    <property type="protein sequence ID" value="CEK58402.1"/>
    <property type="molecule type" value="Transcribed_RNA"/>
</dbReference>
<sequence length="164" mass="18877">TFRNTGYSDRETPDYSYLCIVATILNPLFGLAAFLCNHYARRNFRLQNRVQANNLYFATITLSTIAIFLSLVGATLLITHSVVVRSDKKLSDVTTATEEDCESRLFGYDDSMKRFFNMDFELYCGVTKNERVMQALKRFWLEDLQNKKKHVQVEPKCEGGNCSE</sequence>
<accession>A0A0B6YQI5</accession>
<keyword evidence="1" id="KW-0812">Transmembrane</keyword>
<feature type="transmembrane region" description="Helical" evidence="1">
    <location>
        <begin position="55"/>
        <end position="78"/>
    </location>
</feature>
<organism evidence="2">
    <name type="scientific">Arion vulgaris</name>
    <dbReference type="NCBI Taxonomy" id="1028688"/>
    <lineage>
        <taxon>Eukaryota</taxon>
        <taxon>Metazoa</taxon>
        <taxon>Spiralia</taxon>
        <taxon>Lophotrochozoa</taxon>
        <taxon>Mollusca</taxon>
        <taxon>Gastropoda</taxon>
        <taxon>Heterobranchia</taxon>
        <taxon>Euthyneura</taxon>
        <taxon>Panpulmonata</taxon>
        <taxon>Eupulmonata</taxon>
        <taxon>Stylommatophora</taxon>
        <taxon>Helicina</taxon>
        <taxon>Arionoidea</taxon>
        <taxon>Arionidae</taxon>
        <taxon>Arion</taxon>
    </lineage>
</organism>